<dbReference type="PANTHER" id="PTHR45436">
    <property type="entry name" value="SENSOR HISTIDINE KINASE YKOH"/>
    <property type="match status" value="1"/>
</dbReference>
<keyword evidence="15" id="KW-1185">Reference proteome</keyword>
<organism evidence="14 15">
    <name type="scientific">Acidocella aromatica</name>
    <dbReference type="NCBI Taxonomy" id="1303579"/>
    <lineage>
        <taxon>Bacteria</taxon>
        <taxon>Pseudomonadati</taxon>
        <taxon>Pseudomonadota</taxon>
        <taxon>Alphaproteobacteria</taxon>
        <taxon>Acetobacterales</taxon>
        <taxon>Acidocellaceae</taxon>
        <taxon>Acidocella</taxon>
    </lineage>
</organism>
<keyword evidence="6 11" id="KW-0812">Transmembrane</keyword>
<evidence type="ECO:0000256" key="1">
    <source>
        <dbReference type="ARBA" id="ARBA00000085"/>
    </source>
</evidence>
<evidence type="ECO:0000313" key="15">
    <source>
        <dbReference type="Proteomes" id="UP000553706"/>
    </source>
</evidence>
<dbReference type="CDD" id="cd06225">
    <property type="entry name" value="HAMP"/>
    <property type="match status" value="1"/>
</dbReference>
<dbReference type="AlphaFoldDB" id="A0A840VBK1"/>
<feature type="transmembrane region" description="Helical" evidence="11">
    <location>
        <begin position="20"/>
        <end position="41"/>
    </location>
</feature>
<feature type="domain" description="HAMP" evidence="13">
    <location>
        <begin position="185"/>
        <end position="238"/>
    </location>
</feature>
<name>A0A840VBK1_9PROT</name>
<dbReference type="InterPro" id="IPR003660">
    <property type="entry name" value="HAMP_dom"/>
</dbReference>
<dbReference type="Pfam" id="PF00672">
    <property type="entry name" value="HAMP"/>
    <property type="match status" value="1"/>
</dbReference>
<dbReference type="Pfam" id="PF02518">
    <property type="entry name" value="HATPase_c"/>
    <property type="match status" value="1"/>
</dbReference>
<dbReference type="RefSeq" id="WP_183266104.1">
    <property type="nucleotide sequence ID" value="NZ_JACHFJ010000004.1"/>
</dbReference>
<accession>A0A840VBK1</accession>
<dbReference type="PANTHER" id="PTHR45436:SF8">
    <property type="entry name" value="HISTIDINE KINASE"/>
    <property type="match status" value="1"/>
</dbReference>
<dbReference type="CDD" id="cd00075">
    <property type="entry name" value="HATPase"/>
    <property type="match status" value="1"/>
</dbReference>
<evidence type="ECO:0000259" key="13">
    <source>
        <dbReference type="PROSITE" id="PS50885"/>
    </source>
</evidence>
<evidence type="ECO:0000256" key="2">
    <source>
        <dbReference type="ARBA" id="ARBA00004370"/>
    </source>
</evidence>
<dbReference type="SMART" id="SM00387">
    <property type="entry name" value="HATPase_c"/>
    <property type="match status" value="1"/>
</dbReference>
<comment type="catalytic activity">
    <reaction evidence="1">
        <text>ATP + protein L-histidine = ADP + protein N-phospho-L-histidine.</text>
        <dbReference type="EC" id="2.7.13.3"/>
    </reaction>
</comment>
<keyword evidence="7 14" id="KW-0418">Kinase</keyword>
<dbReference type="SUPFAM" id="SSF55874">
    <property type="entry name" value="ATPase domain of HSP90 chaperone/DNA topoisomerase II/histidine kinase"/>
    <property type="match status" value="1"/>
</dbReference>
<evidence type="ECO:0000256" key="11">
    <source>
        <dbReference type="SAM" id="Phobius"/>
    </source>
</evidence>
<evidence type="ECO:0000256" key="5">
    <source>
        <dbReference type="ARBA" id="ARBA00022679"/>
    </source>
</evidence>
<dbReference type="InterPro" id="IPR036890">
    <property type="entry name" value="HATPase_C_sf"/>
</dbReference>
<evidence type="ECO:0000313" key="14">
    <source>
        <dbReference type="EMBL" id="MBB5373086.1"/>
    </source>
</evidence>
<evidence type="ECO:0000256" key="9">
    <source>
        <dbReference type="ARBA" id="ARBA00023012"/>
    </source>
</evidence>
<reference evidence="14 15" key="1">
    <citation type="submission" date="2020-08" db="EMBL/GenBank/DDBJ databases">
        <title>Genomic Encyclopedia of Type Strains, Phase IV (KMG-IV): sequencing the most valuable type-strain genomes for metagenomic binning, comparative biology and taxonomic classification.</title>
        <authorList>
            <person name="Goeker M."/>
        </authorList>
    </citation>
    <scope>NUCLEOTIDE SEQUENCE [LARGE SCALE GENOMIC DNA]</scope>
    <source>
        <strain evidence="14 15">DSM 27026</strain>
    </source>
</reference>
<dbReference type="PROSITE" id="PS50885">
    <property type="entry name" value="HAMP"/>
    <property type="match status" value="1"/>
</dbReference>
<dbReference type="Pfam" id="PF00512">
    <property type="entry name" value="HisKA"/>
    <property type="match status" value="1"/>
</dbReference>
<keyword evidence="5" id="KW-0808">Transferase</keyword>
<keyword evidence="9" id="KW-0902">Two-component regulatory system</keyword>
<keyword evidence="10 11" id="KW-0472">Membrane</keyword>
<dbReference type="PROSITE" id="PS50109">
    <property type="entry name" value="HIS_KIN"/>
    <property type="match status" value="1"/>
</dbReference>
<evidence type="ECO:0000259" key="12">
    <source>
        <dbReference type="PROSITE" id="PS50109"/>
    </source>
</evidence>
<proteinExistence type="predicted"/>
<dbReference type="SMART" id="SM00388">
    <property type="entry name" value="HisKA"/>
    <property type="match status" value="1"/>
</dbReference>
<dbReference type="SUPFAM" id="SSF158472">
    <property type="entry name" value="HAMP domain-like"/>
    <property type="match status" value="1"/>
</dbReference>
<dbReference type="InterPro" id="IPR036097">
    <property type="entry name" value="HisK_dim/P_sf"/>
</dbReference>
<evidence type="ECO:0000256" key="10">
    <source>
        <dbReference type="ARBA" id="ARBA00023136"/>
    </source>
</evidence>
<dbReference type="GO" id="GO:0005886">
    <property type="term" value="C:plasma membrane"/>
    <property type="evidence" value="ECO:0007669"/>
    <property type="project" value="TreeGrafter"/>
</dbReference>
<evidence type="ECO:0000256" key="6">
    <source>
        <dbReference type="ARBA" id="ARBA00022692"/>
    </source>
</evidence>
<evidence type="ECO:0000256" key="3">
    <source>
        <dbReference type="ARBA" id="ARBA00012438"/>
    </source>
</evidence>
<comment type="caution">
    <text evidence="14">The sequence shown here is derived from an EMBL/GenBank/DDBJ whole genome shotgun (WGS) entry which is preliminary data.</text>
</comment>
<dbReference type="CDD" id="cd00082">
    <property type="entry name" value="HisKA"/>
    <property type="match status" value="1"/>
</dbReference>
<dbReference type="InterPro" id="IPR050428">
    <property type="entry name" value="TCS_sensor_his_kinase"/>
</dbReference>
<keyword evidence="8 11" id="KW-1133">Transmembrane helix</keyword>
<dbReference type="SMART" id="SM00304">
    <property type="entry name" value="HAMP"/>
    <property type="match status" value="1"/>
</dbReference>
<evidence type="ECO:0000256" key="7">
    <source>
        <dbReference type="ARBA" id="ARBA00022777"/>
    </source>
</evidence>
<sequence length="470" mass="50739">MRLNTILRQFVRISGFRLALRSLALSLGGACLVFVIIHHAAESTWRGQIDSNVSGALTDLLGDLQTNHRGLAWNVRTTMAEGNGLFYAALAPDGAWEAGNFRLTAPAAARWKGMETLRPRDGLSLPSRVDAVRGTAMRFPNGEVLFIAADATALRSLDQLISRSFLAVFGTIMALGLLGSYLAAHAVQRRVDAFATTIRNIMDGDLSRRIGLSGSGDEFDRLATGMNAMLQRIQELMENLRQVTNDISHDLRSPLARLREHLELSRARFSEPALTDMFEEALAQTDQALGIFAAMLRIAEVEAGARRAGFGMVALSPLLAMLAESYEPSFDANGITVEADIAPGLALPGDKELLAQLFTNLLDNIMLHAENVSRVSIHASQAGELIEVSIADNGCGIAAGQKARVMQRFARLEASRHRPGYGLGLPLASAIAALHGGRIRLEDNGPGLRVCIRLRTSLSAMRLGEDHSTA</sequence>
<evidence type="ECO:0000256" key="8">
    <source>
        <dbReference type="ARBA" id="ARBA00022989"/>
    </source>
</evidence>
<dbReference type="InterPro" id="IPR003594">
    <property type="entry name" value="HATPase_dom"/>
</dbReference>
<keyword evidence="4" id="KW-0597">Phosphoprotein</keyword>
<dbReference type="Gene3D" id="1.10.287.130">
    <property type="match status" value="1"/>
</dbReference>
<dbReference type="EC" id="2.7.13.3" evidence="3"/>
<feature type="transmembrane region" description="Helical" evidence="11">
    <location>
        <begin position="164"/>
        <end position="184"/>
    </location>
</feature>
<dbReference type="EMBL" id="JACHFJ010000004">
    <property type="protein sequence ID" value="MBB5373086.1"/>
    <property type="molecule type" value="Genomic_DNA"/>
</dbReference>
<dbReference type="InterPro" id="IPR003661">
    <property type="entry name" value="HisK_dim/P_dom"/>
</dbReference>
<dbReference type="GO" id="GO:0000155">
    <property type="term" value="F:phosphorelay sensor kinase activity"/>
    <property type="evidence" value="ECO:0007669"/>
    <property type="project" value="InterPro"/>
</dbReference>
<dbReference type="Gene3D" id="3.30.565.10">
    <property type="entry name" value="Histidine kinase-like ATPase, C-terminal domain"/>
    <property type="match status" value="1"/>
</dbReference>
<dbReference type="SUPFAM" id="SSF47384">
    <property type="entry name" value="Homodimeric domain of signal transducing histidine kinase"/>
    <property type="match status" value="1"/>
</dbReference>
<dbReference type="PRINTS" id="PR00344">
    <property type="entry name" value="BCTRLSENSOR"/>
</dbReference>
<gene>
    <name evidence="14" type="ORF">HNP71_001344</name>
</gene>
<dbReference type="InterPro" id="IPR005467">
    <property type="entry name" value="His_kinase_dom"/>
</dbReference>
<protein>
    <recommendedName>
        <fullName evidence="3">histidine kinase</fullName>
        <ecNumber evidence="3">2.7.13.3</ecNumber>
    </recommendedName>
</protein>
<feature type="domain" description="Histidine kinase" evidence="12">
    <location>
        <begin position="246"/>
        <end position="458"/>
    </location>
</feature>
<dbReference type="InterPro" id="IPR004358">
    <property type="entry name" value="Sig_transdc_His_kin-like_C"/>
</dbReference>
<comment type="subcellular location">
    <subcellularLocation>
        <location evidence="2">Membrane</location>
    </subcellularLocation>
</comment>
<dbReference type="Proteomes" id="UP000553706">
    <property type="component" value="Unassembled WGS sequence"/>
</dbReference>
<evidence type="ECO:0000256" key="4">
    <source>
        <dbReference type="ARBA" id="ARBA00022553"/>
    </source>
</evidence>